<proteinExistence type="predicted"/>
<keyword evidence="3" id="KW-1185">Reference proteome</keyword>
<feature type="compositionally biased region" description="Low complexity" evidence="1">
    <location>
        <begin position="131"/>
        <end position="147"/>
    </location>
</feature>
<gene>
    <name evidence="2" type="ORF">GCM10012280_63610</name>
</gene>
<reference evidence="2" key="1">
    <citation type="journal article" date="2014" name="Int. J. Syst. Evol. Microbiol.">
        <title>Complete genome sequence of Corynebacterium casei LMG S-19264T (=DSM 44701T), isolated from a smear-ripened cheese.</title>
        <authorList>
            <consortium name="US DOE Joint Genome Institute (JGI-PGF)"/>
            <person name="Walter F."/>
            <person name="Albersmeier A."/>
            <person name="Kalinowski J."/>
            <person name="Ruckert C."/>
        </authorList>
    </citation>
    <scope>NUCLEOTIDE SEQUENCE</scope>
    <source>
        <strain evidence="2">CGMCC 4.7201</strain>
    </source>
</reference>
<dbReference type="Proteomes" id="UP000641932">
    <property type="component" value="Unassembled WGS sequence"/>
</dbReference>
<name>A0A918E285_9ACTN</name>
<dbReference type="AlphaFoldDB" id="A0A918E285"/>
<reference evidence="2" key="2">
    <citation type="submission" date="2020-09" db="EMBL/GenBank/DDBJ databases">
        <authorList>
            <person name="Sun Q."/>
            <person name="Zhou Y."/>
        </authorList>
    </citation>
    <scope>NUCLEOTIDE SEQUENCE</scope>
    <source>
        <strain evidence="2">CGMCC 4.7201</strain>
    </source>
</reference>
<evidence type="ECO:0000313" key="2">
    <source>
        <dbReference type="EMBL" id="GGO98748.1"/>
    </source>
</evidence>
<dbReference type="EMBL" id="BMMS01000040">
    <property type="protein sequence ID" value="GGO98748.1"/>
    <property type="molecule type" value="Genomic_DNA"/>
</dbReference>
<comment type="caution">
    <text evidence="2">The sequence shown here is derived from an EMBL/GenBank/DDBJ whole genome shotgun (WGS) entry which is preliminary data.</text>
</comment>
<organism evidence="2 3">
    <name type="scientific">Wenjunlia tyrosinilytica</name>
    <dbReference type="NCBI Taxonomy" id="1544741"/>
    <lineage>
        <taxon>Bacteria</taxon>
        <taxon>Bacillati</taxon>
        <taxon>Actinomycetota</taxon>
        <taxon>Actinomycetes</taxon>
        <taxon>Kitasatosporales</taxon>
        <taxon>Streptomycetaceae</taxon>
        <taxon>Wenjunlia</taxon>
    </lineage>
</organism>
<sequence>MATLRYRSKKGAPEKAVADHIKKAYAHPGTTKPVNSKKHVPGADLKYPLHLLYHDEKRRDDNRKEAIKVCKKYWGSNCPQGGKECDEFPFAVTYEGCAQHAYEPSAPKDTSRRCPWPARTTVPQGHFSRASTARPGSSTGRTTTPSS</sequence>
<feature type="region of interest" description="Disordered" evidence="1">
    <location>
        <begin position="102"/>
        <end position="147"/>
    </location>
</feature>
<evidence type="ECO:0000313" key="3">
    <source>
        <dbReference type="Proteomes" id="UP000641932"/>
    </source>
</evidence>
<evidence type="ECO:0000256" key="1">
    <source>
        <dbReference type="SAM" id="MobiDB-lite"/>
    </source>
</evidence>
<accession>A0A918E285</accession>
<protein>
    <submittedName>
        <fullName evidence="2">Uncharacterized protein</fullName>
    </submittedName>
</protein>